<evidence type="ECO:0000259" key="5">
    <source>
        <dbReference type="PROSITE" id="PS50011"/>
    </source>
</evidence>
<dbReference type="AlphaFoldDB" id="W4GML7"/>
<dbReference type="PROSITE" id="PS00107">
    <property type="entry name" value="PROTEIN_KINASE_ATP"/>
    <property type="match status" value="1"/>
</dbReference>
<feature type="region of interest" description="Disordered" evidence="4">
    <location>
        <begin position="173"/>
        <end position="198"/>
    </location>
</feature>
<sequence>MTTVPQQATFSVYGTIFKVDVRYQFIAALGRGSYGIVCSAKDVVTGEKVAIKRVAPMARKHNDAKHTLREICLMQSLGAHPNIVGIKNMSVNVADDELYIVMDFMDTDMHRVIQSSQPLSESHYKFFLHQILRGVKHLHDNGVLHRDLKPGNILVTKNCQVKIADFGLARSVPKRVPPKPRPASAGPTKKEPPEPDWQPMTEHIVTRWYRAPELMLQPDGQYSTGVDMWSVGCIFAEILGRKAVFPGKNFIHQLTLIFDVIGTPCGNDVKKMKSSQAQRFIKSLGKKAKVPFRTLFPTASPDAIDLLEKLLQFDPHTRCSVDEALAHPYMQGIDKRYAYKDIAVPAGRMHMSFESQSLSRNDLVKLIQQEVHAFHSNATADDSTSSPNTAAAAITNLSTAASTTSTAHQTPAGLRTIHALSRQSTITAQHTKIPAKETDRVTCQNLDLMKTMLGSATPSISTSSQIVTAKSPPRGSGQATRVSLPMTQNNDADEGAPLDAVHVVGLTSLLARTRPTSAAHTRPTPATQPPVFASTGQPTTTLQTTSSMRPTSAARTRPPIVIPTHAAADVQPAQSSSSSSSSSDDDRPPRPSAARMAAASTSTSSARPKSAPGRTALQKHSTPCVGSTASLIRSTQQLRKPSHQASAAQQPPQPPTANRLPEGQQDNDLEPAKKGKKLTVPRSPKFSVMSWQKTRPATAKPGKPTTTRGGVKKR</sequence>
<feature type="region of interest" description="Disordered" evidence="4">
    <location>
        <begin position="514"/>
        <end position="714"/>
    </location>
</feature>
<dbReference type="InterPro" id="IPR050117">
    <property type="entry name" value="MAPK"/>
</dbReference>
<dbReference type="SMART" id="SM00220">
    <property type="entry name" value="S_TKc"/>
    <property type="match status" value="1"/>
</dbReference>
<keyword evidence="2 3" id="KW-0067">ATP-binding</keyword>
<reference evidence="6" key="1">
    <citation type="submission" date="2013-12" db="EMBL/GenBank/DDBJ databases">
        <title>The Genome Sequence of Aphanomyces astaci APO3.</title>
        <authorList>
            <consortium name="The Broad Institute Genomics Platform"/>
            <person name="Russ C."/>
            <person name="Tyler B."/>
            <person name="van West P."/>
            <person name="Dieguez-Uribeondo J."/>
            <person name="Young S.K."/>
            <person name="Zeng Q."/>
            <person name="Gargeya S."/>
            <person name="Fitzgerald M."/>
            <person name="Abouelleil A."/>
            <person name="Alvarado L."/>
            <person name="Chapman S.B."/>
            <person name="Gainer-Dewar J."/>
            <person name="Goldberg J."/>
            <person name="Griggs A."/>
            <person name="Gujja S."/>
            <person name="Hansen M."/>
            <person name="Howarth C."/>
            <person name="Imamovic A."/>
            <person name="Ireland A."/>
            <person name="Larimer J."/>
            <person name="McCowan C."/>
            <person name="Murphy C."/>
            <person name="Pearson M."/>
            <person name="Poon T.W."/>
            <person name="Priest M."/>
            <person name="Roberts A."/>
            <person name="Saif S."/>
            <person name="Shea T."/>
            <person name="Sykes S."/>
            <person name="Wortman J."/>
            <person name="Nusbaum C."/>
            <person name="Birren B."/>
        </authorList>
    </citation>
    <scope>NUCLEOTIDE SEQUENCE [LARGE SCALE GENOMIC DNA]</scope>
    <source>
        <strain evidence="6">APO3</strain>
    </source>
</reference>
<dbReference type="InterPro" id="IPR011009">
    <property type="entry name" value="Kinase-like_dom_sf"/>
</dbReference>
<dbReference type="FunFam" id="1.10.510.10:FF:000439">
    <property type="entry name" value="Mitogen-activated protein kinase"/>
    <property type="match status" value="1"/>
</dbReference>
<feature type="compositionally biased region" description="Low complexity" evidence="4">
    <location>
        <begin position="534"/>
        <end position="551"/>
    </location>
</feature>
<accession>W4GML7</accession>
<dbReference type="GeneID" id="20808608"/>
<feature type="binding site" evidence="3">
    <location>
        <position position="60"/>
    </location>
    <ligand>
        <name>ATP</name>
        <dbReference type="ChEBI" id="CHEBI:30616"/>
    </ligand>
</feature>
<dbReference type="GO" id="GO:0005524">
    <property type="term" value="F:ATP binding"/>
    <property type="evidence" value="ECO:0007669"/>
    <property type="project" value="UniProtKB-UniRule"/>
</dbReference>
<keyword evidence="6" id="KW-0808">Transferase</keyword>
<dbReference type="InterPro" id="IPR008271">
    <property type="entry name" value="Ser/Thr_kinase_AS"/>
</dbReference>
<feature type="domain" description="Protein kinase" evidence="5">
    <location>
        <begin position="23"/>
        <end position="330"/>
    </location>
</feature>
<feature type="compositionally biased region" description="Polar residues" evidence="4">
    <location>
        <begin position="618"/>
        <end position="639"/>
    </location>
</feature>
<feature type="compositionally biased region" description="Low complexity" evidence="4">
    <location>
        <begin position="566"/>
        <end position="582"/>
    </location>
</feature>
<dbReference type="PROSITE" id="PS00108">
    <property type="entry name" value="PROTEIN_KINASE_ST"/>
    <property type="match status" value="1"/>
</dbReference>
<evidence type="ECO:0000256" key="2">
    <source>
        <dbReference type="ARBA" id="ARBA00022840"/>
    </source>
</evidence>
<dbReference type="EMBL" id="KI913126">
    <property type="protein sequence ID" value="ETV80274.1"/>
    <property type="molecule type" value="Genomic_DNA"/>
</dbReference>
<organism evidence="6">
    <name type="scientific">Aphanomyces astaci</name>
    <name type="common">Crayfish plague agent</name>
    <dbReference type="NCBI Taxonomy" id="112090"/>
    <lineage>
        <taxon>Eukaryota</taxon>
        <taxon>Sar</taxon>
        <taxon>Stramenopiles</taxon>
        <taxon>Oomycota</taxon>
        <taxon>Saprolegniomycetes</taxon>
        <taxon>Saprolegniales</taxon>
        <taxon>Verrucalvaceae</taxon>
        <taxon>Aphanomyces</taxon>
    </lineage>
</organism>
<dbReference type="RefSeq" id="XP_009830198.1">
    <property type="nucleotide sequence ID" value="XM_009831896.1"/>
</dbReference>
<dbReference type="GO" id="GO:0004672">
    <property type="term" value="F:protein kinase activity"/>
    <property type="evidence" value="ECO:0007669"/>
    <property type="project" value="InterPro"/>
</dbReference>
<dbReference type="PROSITE" id="PS50011">
    <property type="entry name" value="PROTEIN_KINASE_DOM"/>
    <property type="match status" value="1"/>
</dbReference>
<gene>
    <name evidence="6" type="ORF">H257_06612</name>
</gene>
<dbReference type="Pfam" id="PF00069">
    <property type="entry name" value="Pkinase"/>
    <property type="match status" value="1"/>
</dbReference>
<name>W4GML7_APHAT</name>
<dbReference type="InterPro" id="IPR000719">
    <property type="entry name" value="Prot_kinase_dom"/>
</dbReference>
<feature type="compositionally biased region" description="Low complexity" evidence="4">
    <location>
        <begin position="592"/>
        <end position="612"/>
    </location>
</feature>
<evidence type="ECO:0000256" key="3">
    <source>
        <dbReference type="PROSITE-ProRule" id="PRU10141"/>
    </source>
</evidence>
<dbReference type="InterPro" id="IPR017441">
    <property type="entry name" value="Protein_kinase_ATP_BS"/>
</dbReference>
<dbReference type="Gene3D" id="1.10.510.10">
    <property type="entry name" value="Transferase(Phosphotransferase) domain 1"/>
    <property type="match status" value="1"/>
</dbReference>
<proteinExistence type="predicted"/>
<dbReference type="STRING" id="112090.W4GML7"/>
<evidence type="ECO:0000256" key="4">
    <source>
        <dbReference type="SAM" id="MobiDB-lite"/>
    </source>
</evidence>
<dbReference type="VEuPathDB" id="FungiDB:H257_06612"/>
<evidence type="ECO:0000313" key="6">
    <source>
        <dbReference type="EMBL" id="ETV80274.1"/>
    </source>
</evidence>
<keyword evidence="6" id="KW-0418">Kinase</keyword>
<protein>
    <submittedName>
        <fullName evidence="6">CMGC/MAPK protein kinase</fullName>
    </submittedName>
</protein>
<dbReference type="Gene3D" id="3.30.200.20">
    <property type="entry name" value="Phosphorylase Kinase, domain 1"/>
    <property type="match status" value="1"/>
</dbReference>
<dbReference type="PANTHER" id="PTHR24055">
    <property type="entry name" value="MITOGEN-ACTIVATED PROTEIN KINASE"/>
    <property type="match status" value="1"/>
</dbReference>
<feature type="compositionally biased region" description="Low complexity" evidence="4">
    <location>
        <begin position="693"/>
        <end position="714"/>
    </location>
</feature>
<dbReference type="SUPFAM" id="SSF56112">
    <property type="entry name" value="Protein kinase-like (PK-like)"/>
    <property type="match status" value="1"/>
</dbReference>
<dbReference type="CDD" id="cd07834">
    <property type="entry name" value="STKc_MAPK"/>
    <property type="match status" value="1"/>
</dbReference>
<evidence type="ECO:0000256" key="1">
    <source>
        <dbReference type="ARBA" id="ARBA00022741"/>
    </source>
</evidence>
<keyword evidence="1 3" id="KW-0547">Nucleotide-binding</keyword>
<dbReference type="OrthoDB" id="192887at2759"/>